<organism evidence="1 2">
    <name type="scientific">Aliiglaciecola lipolytica E3</name>
    <dbReference type="NCBI Taxonomy" id="1127673"/>
    <lineage>
        <taxon>Bacteria</taxon>
        <taxon>Pseudomonadati</taxon>
        <taxon>Pseudomonadota</taxon>
        <taxon>Gammaproteobacteria</taxon>
        <taxon>Alteromonadales</taxon>
        <taxon>Alteromonadaceae</taxon>
        <taxon>Aliiglaciecola</taxon>
    </lineage>
</organism>
<dbReference type="STRING" id="1127673.GLIP_2397"/>
<proteinExistence type="predicted"/>
<reference evidence="1 2" key="1">
    <citation type="journal article" date="2017" name="Antonie Van Leeuwenhoek">
        <title>Rhizobium rhizosphaerae sp. nov., a novel species isolated from rice rhizosphere.</title>
        <authorList>
            <person name="Zhao J.J."/>
            <person name="Zhang J."/>
            <person name="Zhang R.J."/>
            <person name="Zhang C.W."/>
            <person name="Yin H.Q."/>
            <person name="Zhang X.X."/>
        </authorList>
    </citation>
    <scope>NUCLEOTIDE SEQUENCE [LARGE SCALE GENOMIC DNA]</scope>
    <source>
        <strain evidence="1 2">E3</strain>
    </source>
</reference>
<dbReference type="AlphaFoldDB" id="K6YEF9"/>
<gene>
    <name evidence="1" type="ORF">GLIP_2397</name>
</gene>
<keyword evidence="2" id="KW-1185">Reference proteome</keyword>
<protein>
    <submittedName>
        <fullName evidence="1">Uncharacterized protein</fullName>
    </submittedName>
</protein>
<evidence type="ECO:0000313" key="1">
    <source>
        <dbReference type="EMBL" id="GAC15023.1"/>
    </source>
</evidence>
<accession>K6YEF9</accession>
<sequence>MPLLFVIFQNYPKIYTEPAKKSRVTDDLIVKFSGSKSTRRHFESALLHHDEEKVDF</sequence>
<dbReference type="EMBL" id="BAEN01000046">
    <property type="protein sequence ID" value="GAC15023.1"/>
    <property type="molecule type" value="Genomic_DNA"/>
</dbReference>
<comment type="caution">
    <text evidence="1">The sequence shown here is derived from an EMBL/GenBank/DDBJ whole genome shotgun (WGS) entry which is preliminary data.</text>
</comment>
<evidence type="ECO:0000313" key="2">
    <source>
        <dbReference type="Proteomes" id="UP000006334"/>
    </source>
</evidence>
<name>K6YEF9_9ALTE</name>
<dbReference type="Proteomes" id="UP000006334">
    <property type="component" value="Unassembled WGS sequence"/>
</dbReference>